<name>A0A9J6RNJ1_9GAMM</name>
<feature type="transmembrane region" description="Helical" evidence="6">
    <location>
        <begin position="50"/>
        <end position="73"/>
    </location>
</feature>
<keyword evidence="3 6" id="KW-0812">Transmembrane</keyword>
<dbReference type="InterPro" id="IPR050367">
    <property type="entry name" value="APC_superfamily"/>
</dbReference>
<feature type="transmembrane region" description="Helical" evidence="6">
    <location>
        <begin position="94"/>
        <end position="121"/>
    </location>
</feature>
<feature type="transmembrane region" description="Helical" evidence="6">
    <location>
        <begin position="24"/>
        <end position="44"/>
    </location>
</feature>
<dbReference type="PANTHER" id="PTHR42770:SF7">
    <property type="entry name" value="MEMBRANE PROTEIN"/>
    <property type="match status" value="1"/>
</dbReference>
<comment type="caution">
    <text evidence="7">The sequence shown here is derived from an EMBL/GenBank/DDBJ whole genome shotgun (WGS) entry which is preliminary data.</text>
</comment>
<feature type="transmembrane region" description="Helical" evidence="6">
    <location>
        <begin position="170"/>
        <end position="189"/>
    </location>
</feature>
<evidence type="ECO:0000256" key="6">
    <source>
        <dbReference type="SAM" id="Phobius"/>
    </source>
</evidence>
<evidence type="ECO:0000256" key="2">
    <source>
        <dbReference type="ARBA" id="ARBA00022475"/>
    </source>
</evidence>
<feature type="transmembrane region" description="Helical" evidence="6">
    <location>
        <begin position="141"/>
        <end position="158"/>
    </location>
</feature>
<dbReference type="EMBL" id="JAPTGG010000008">
    <property type="protein sequence ID" value="MCZ0865711.1"/>
    <property type="molecule type" value="Genomic_DNA"/>
</dbReference>
<evidence type="ECO:0000256" key="1">
    <source>
        <dbReference type="ARBA" id="ARBA00004651"/>
    </source>
</evidence>
<feature type="transmembrane region" description="Helical" evidence="6">
    <location>
        <begin position="361"/>
        <end position="382"/>
    </location>
</feature>
<gene>
    <name evidence="7" type="ORF">O0V09_10885</name>
</gene>
<feature type="transmembrane region" description="Helical" evidence="6">
    <location>
        <begin position="420"/>
        <end position="442"/>
    </location>
</feature>
<feature type="transmembrane region" description="Helical" evidence="6">
    <location>
        <begin position="250"/>
        <end position="273"/>
    </location>
</feature>
<comment type="subcellular location">
    <subcellularLocation>
        <location evidence="1">Cell membrane</location>
        <topology evidence="1">Multi-pass membrane protein</topology>
    </subcellularLocation>
</comment>
<reference evidence="7 8" key="1">
    <citation type="submission" date="2022-12" db="EMBL/GenBank/DDBJ databases">
        <title>Dasania phycosphaerae sp. nov., isolated from particulate material of the south coast of Korea.</title>
        <authorList>
            <person name="Jiang Y."/>
        </authorList>
    </citation>
    <scope>NUCLEOTIDE SEQUENCE [LARGE SCALE GENOMIC DNA]</scope>
    <source>
        <strain evidence="7 8">GY-19</strain>
    </source>
</reference>
<feature type="transmembrane region" description="Helical" evidence="6">
    <location>
        <begin position="307"/>
        <end position="329"/>
    </location>
</feature>
<dbReference type="Proteomes" id="UP001069090">
    <property type="component" value="Unassembled WGS sequence"/>
</dbReference>
<dbReference type="PANTHER" id="PTHR42770">
    <property type="entry name" value="AMINO ACID TRANSPORTER-RELATED"/>
    <property type="match status" value="1"/>
</dbReference>
<dbReference type="GO" id="GO:0022857">
    <property type="term" value="F:transmembrane transporter activity"/>
    <property type="evidence" value="ECO:0007669"/>
    <property type="project" value="InterPro"/>
</dbReference>
<sequence length="484" mass="51190">MSDSKSMLGTNSVAAKPLAGDKSLGTWDVFVAGVALVVAASTLVSDFNGYFTLGGAFVIALIMGFLINLFLAVSAAELSARYPKSGAIYNYAKAIFAGHSGVFIGTFLGLSFFGMFAFTAAGETAAGALGLQALIGQELPLNYFIVSMMVLAALPSVFGTKEAAWVSAGLLLFMLGIRWVFGLSGFFGWGHDHSWQFANIMDGVELFNFRGENGILMVGLALAFWSFVGVEFACSLAEDVPNPKRSMPRGLIIGLLGILVTSLVMGLGVTGIMPLSEWHVLVQGDLGQNGEAPQLAAGQVMFGEAGYYLMALASATATLGTLTIAFNAIPRILHTIAKDGYLLGPLSPFIAQLHPKLGTPVNAIAITFITFVSVAVSTNAVVDWILSAAYVWILIYIGFHLLAFISRWDKNSEAGAFKRSLVLGNAVVGSIATVIALYYAFIGDHANYGGKALIVLGIAFALAALSYYFHRHEVAEQGLEVEGL</sequence>
<keyword evidence="8" id="KW-1185">Reference proteome</keyword>
<feature type="transmembrane region" description="Helical" evidence="6">
    <location>
        <begin position="215"/>
        <end position="238"/>
    </location>
</feature>
<organism evidence="7 8">
    <name type="scientific">Dasania phycosphaerae</name>
    <dbReference type="NCBI Taxonomy" id="2950436"/>
    <lineage>
        <taxon>Bacteria</taxon>
        <taxon>Pseudomonadati</taxon>
        <taxon>Pseudomonadota</taxon>
        <taxon>Gammaproteobacteria</taxon>
        <taxon>Cellvibrionales</taxon>
        <taxon>Spongiibacteraceae</taxon>
        <taxon>Dasania</taxon>
    </lineage>
</organism>
<keyword evidence="5 6" id="KW-0472">Membrane</keyword>
<keyword evidence="2" id="KW-1003">Cell membrane</keyword>
<dbReference type="GO" id="GO:0005886">
    <property type="term" value="C:plasma membrane"/>
    <property type="evidence" value="ECO:0007669"/>
    <property type="project" value="UniProtKB-SubCell"/>
</dbReference>
<evidence type="ECO:0000256" key="4">
    <source>
        <dbReference type="ARBA" id="ARBA00022989"/>
    </source>
</evidence>
<dbReference type="Gene3D" id="1.20.1740.10">
    <property type="entry name" value="Amino acid/polyamine transporter I"/>
    <property type="match status" value="1"/>
</dbReference>
<evidence type="ECO:0000313" key="8">
    <source>
        <dbReference type="Proteomes" id="UP001069090"/>
    </source>
</evidence>
<keyword evidence="4 6" id="KW-1133">Transmembrane helix</keyword>
<proteinExistence type="predicted"/>
<evidence type="ECO:0000256" key="3">
    <source>
        <dbReference type="ARBA" id="ARBA00022692"/>
    </source>
</evidence>
<protein>
    <submittedName>
        <fullName evidence="7">APC family permease</fullName>
    </submittedName>
</protein>
<dbReference type="Pfam" id="PF13520">
    <property type="entry name" value="AA_permease_2"/>
    <property type="match status" value="1"/>
</dbReference>
<dbReference type="AlphaFoldDB" id="A0A9J6RNJ1"/>
<evidence type="ECO:0000256" key="5">
    <source>
        <dbReference type="ARBA" id="ARBA00023136"/>
    </source>
</evidence>
<dbReference type="InterPro" id="IPR002293">
    <property type="entry name" value="AA/rel_permease1"/>
</dbReference>
<dbReference type="PIRSF" id="PIRSF006060">
    <property type="entry name" value="AA_transporter"/>
    <property type="match status" value="1"/>
</dbReference>
<feature type="transmembrane region" description="Helical" evidence="6">
    <location>
        <begin position="388"/>
        <end position="408"/>
    </location>
</feature>
<accession>A0A9J6RNJ1</accession>
<dbReference type="RefSeq" id="WP_258331853.1">
    <property type="nucleotide sequence ID" value="NZ_JAPTGG010000008.1"/>
</dbReference>
<feature type="transmembrane region" description="Helical" evidence="6">
    <location>
        <begin position="448"/>
        <end position="469"/>
    </location>
</feature>
<evidence type="ECO:0000313" key="7">
    <source>
        <dbReference type="EMBL" id="MCZ0865711.1"/>
    </source>
</evidence>